<sequence length="154" mass="17678">MKNVGTSENRVSIIFKPRRRKVLGKYVISKATVFMTMQTQLEIVHRCQKVMSHAWVVRTFIKHCDEVEDFPELMNIARIIFDTSCALETRLDDPAQYLRMLQKKIGKFQKAVEQFHIDAPQASTHTNFVQAGISLQTSLDDLQSLLQLGLSLPE</sequence>
<dbReference type="AlphaFoldDB" id="A0A3B1DIU2"/>
<evidence type="ECO:0000313" key="1">
    <source>
        <dbReference type="EMBL" id="VAX42349.1"/>
    </source>
</evidence>
<dbReference type="EMBL" id="UOGL01000647">
    <property type="protein sequence ID" value="VAX42349.1"/>
    <property type="molecule type" value="Genomic_DNA"/>
</dbReference>
<proteinExistence type="predicted"/>
<accession>A0A3B1DIU2</accession>
<protein>
    <submittedName>
        <fullName evidence="1">Uncharacterized protein</fullName>
    </submittedName>
</protein>
<name>A0A3B1DIU2_9ZZZZ</name>
<organism evidence="1">
    <name type="scientific">hydrothermal vent metagenome</name>
    <dbReference type="NCBI Taxonomy" id="652676"/>
    <lineage>
        <taxon>unclassified sequences</taxon>
        <taxon>metagenomes</taxon>
        <taxon>ecological metagenomes</taxon>
    </lineage>
</organism>
<gene>
    <name evidence="1" type="ORF">MNBD_PLANCTO02-1194</name>
</gene>
<reference evidence="1" key="1">
    <citation type="submission" date="2018-06" db="EMBL/GenBank/DDBJ databases">
        <authorList>
            <person name="Zhirakovskaya E."/>
        </authorList>
    </citation>
    <scope>NUCLEOTIDE SEQUENCE</scope>
</reference>